<dbReference type="STRING" id="119641.SAMN05421842_108131"/>
<keyword evidence="2" id="KW-0812">Transmembrane</keyword>
<evidence type="ECO:0000256" key="2">
    <source>
        <dbReference type="ARBA" id="ARBA00022692"/>
    </source>
</evidence>
<dbReference type="Pfam" id="PF04184">
    <property type="entry name" value="ST7"/>
    <property type="match status" value="1"/>
</dbReference>
<evidence type="ECO:0000259" key="5">
    <source>
        <dbReference type="Pfam" id="PF19935"/>
    </source>
</evidence>
<accession>A0A1I1LMM3</accession>
<evidence type="ECO:0000256" key="1">
    <source>
        <dbReference type="ARBA" id="ARBA00004141"/>
    </source>
</evidence>
<dbReference type="RefSeq" id="WP_090090424.1">
    <property type="nucleotide sequence ID" value="NZ_FOMG01000008.1"/>
</dbReference>
<keyword evidence="7" id="KW-1185">Reference proteome</keyword>
<evidence type="ECO:0000313" key="6">
    <source>
        <dbReference type="EMBL" id="SFC74364.1"/>
    </source>
</evidence>
<protein>
    <submittedName>
        <fullName evidence="6">ST7 protein</fullName>
    </submittedName>
</protein>
<dbReference type="Proteomes" id="UP000199263">
    <property type="component" value="Unassembled WGS sequence"/>
</dbReference>
<dbReference type="InterPro" id="IPR007311">
    <property type="entry name" value="ST7"/>
</dbReference>
<dbReference type="GO" id="GO:0016020">
    <property type="term" value="C:membrane"/>
    <property type="evidence" value="ECO:0007669"/>
    <property type="project" value="UniProtKB-SubCell"/>
</dbReference>
<keyword evidence="4" id="KW-0472">Membrane</keyword>
<comment type="subcellular location">
    <subcellularLocation>
        <location evidence="1">Membrane</location>
        <topology evidence="1">Multi-pass membrane protein</topology>
    </subcellularLocation>
</comment>
<dbReference type="InterPro" id="IPR011990">
    <property type="entry name" value="TPR-like_helical_dom_sf"/>
</dbReference>
<gene>
    <name evidence="6" type="ORF">SAMN05421842_108131</name>
</gene>
<keyword evidence="3" id="KW-1133">Transmembrane helix</keyword>
<dbReference type="OrthoDB" id="6399948at2"/>
<dbReference type="Pfam" id="PF19935">
    <property type="entry name" value="DUF6398"/>
    <property type="match status" value="1"/>
</dbReference>
<organism evidence="6 7">
    <name type="scientific">Clostridium uliginosum</name>
    <dbReference type="NCBI Taxonomy" id="119641"/>
    <lineage>
        <taxon>Bacteria</taxon>
        <taxon>Bacillati</taxon>
        <taxon>Bacillota</taxon>
        <taxon>Clostridia</taxon>
        <taxon>Eubacteriales</taxon>
        <taxon>Clostridiaceae</taxon>
        <taxon>Clostridium</taxon>
    </lineage>
</organism>
<evidence type="ECO:0000256" key="4">
    <source>
        <dbReference type="ARBA" id="ARBA00023136"/>
    </source>
</evidence>
<proteinExistence type="predicted"/>
<name>A0A1I1LMM3_9CLOT</name>
<sequence>MQNLPNSIIGKYEEIVEKIKSFSKEHLNVEYENICIKALQDLCLNHEEVLKKGKSLSWAAGIVHAIGTVNNLFDIKEEPYIKALNLYKEFGVSSSTGSMKSKEVRTLLNISKGNGIWIINSTSNLTLSNVKDDDKVMKTHEADKSEEKFQVNEDFIIAQKIMRRAWNEKNYNKKVKYAKEALSICENCSDAYIILSKDSSLNENQRKELLEKAVSAGQNILAIDDLKNASNEIFKRKEAQPFFGAKYTLALQLWKMNEREAAINNAFQILQYNEKDNLMVRGILASWLLIEKRYEDAETLFKKYNNDYLAAMIYSNALLLYKTERIKEAEDMLRRSYKKNPFVIQYIIKQKKLPKILPNISRFGSDAEAMHYIKYGLEAWNDSNDTINWVKEMNINFEIEKVH</sequence>
<feature type="domain" description="DUF6398" evidence="5">
    <location>
        <begin position="14"/>
        <end position="118"/>
    </location>
</feature>
<dbReference type="Gene3D" id="1.25.40.10">
    <property type="entry name" value="Tetratricopeptide repeat domain"/>
    <property type="match status" value="1"/>
</dbReference>
<evidence type="ECO:0000313" key="7">
    <source>
        <dbReference type="Proteomes" id="UP000199263"/>
    </source>
</evidence>
<dbReference type="AlphaFoldDB" id="A0A1I1LMM3"/>
<dbReference type="EMBL" id="FOMG01000008">
    <property type="protein sequence ID" value="SFC74364.1"/>
    <property type="molecule type" value="Genomic_DNA"/>
</dbReference>
<dbReference type="InterPro" id="IPR045651">
    <property type="entry name" value="DUF6398"/>
</dbReference>
<evidence type="ECO:0000256" key="3">
    <source>
        <dbReference type="ARBA" id="ARBA00022989"/>
    </source>
</evidence>
<dbReference type="SUPFAM" id="SSF48452">
    <property type="entry name" value="TPR-like"/>
    <property type="match status" value="1"/>
</dbReference>
<reference evidence="6 7" key="1">
    <citation type="submission" date="2016-10" db="EMBL/GenBank/DDBJ databases">
        <authorList>
            <person name="de Groot N.N."/>
        </authorList>
    </citation>
    <scope>NUCLEOTIDE SEQUENCE [LARGE SCALE GENOMIC DNA]</scope>
    <source>
        <strain evidence="6 7">DSM 12992</strain>
    </source>
</reference>